<organism evidence="1 2">
    <name type="scientific">Streptomyces rubellomurinus (strain ATCC 31215)</name>
    <dbReference type="NCBI Taxonomy" id="359131"/>
    <lineage>
        <taxon>Bacteria</taxon>
        <taxon>Bacillati</taxon>
        <taxon>Actinomycetota</taxon>
        <taxon>Actinomycetes</taxon>
        <taxon>Kitasatosporales</taxon>
        <taxon>Streptomycetaceae</taxon>
        <taxon>Streptomyces</taxon>
    </lineage>
</organism>
<accession>A0A0F2THK3</accession>
<gene>
    <name evidence="1" type="ORF">VM95_11585</name>
</gene>
<evidence type="ECO:0000313" key="1">
    <source>
        <dbReference type="EMBL" id="KJS61981.1"/>
    </source>
</evidence>
<dbReference type="RefSeq" id="WP_045695052.1">
    <property type="nucleotide sequence ID" value="NZ_JZKH01000018.1"/>
</dbReference>
<sequence length="162" mass="17705">MFISQYAYFGLSSLNMSAAEMTAVLGIEPDEIAVRGSRFTEPKVVPVLHRWKIVCREPGLSVDEQVARVVARLEPYVDAIAALTRKLDAEDCQGGSSAVLEVVRMFNDEDGQDRLASAPPELIEGPGLLGWHLGRDVLAFLHATGAALDVDEYDYTPDPTDE</sequence>
<evidence type="ECO:0008006" key="3">
    <source>
        <dbReference type="Google" id="ProtNLM"/>
    </source>
</evidence>
<protein>
    <recommendedName>
        <fullName evidence="3">DUF4279 domain-containing protein</fullName>
    </recommendedName>
</protein>
<dbReference type="OrthoDB" id="4164081at2"/>
<dbReference type="Proteomes" id="UP000033699">
    <property type="component" value="Unassembled WGS sequence"/>
</dbReference>
<evidence type="ECO:0000313" key="2">
    <source>
        <dbReference type="Proteomes" id="UP000033699"/>
    </source>
</evidence>
<proteinExistence type="predicted"/>
<dbReference type="EMBL" id="JZKH01000018">
    <property type="protein sequence ID" value="KJS61981.1"/>
    <property type="molecule type" value="Genomic_DNA"/>
</dbReference>
<dbReference type="PATRIC" id="fig|359131.3.peg.2200"/>
<name>A0A0F2THK3_STRR3</name>
<reference evidence="1 2" key="1">
    <citation type="submission" date="2015-02" db="EMBL/GenBank/DDBJ databases">
        <authorList>
            <person name="Ju K.-S."/>
            <person name="Doroghazi J.R."/>
            <person name="Metcalf W."/>
        </authorList>
    </citation>
    <scope>NUCLEOTIDE SEQUENCE [LARGE SCALE GENOMIC DNA]</scope>
    <source>
        <strain evidence="1 2">ATCC 31215</strain>
    </source>
</reference>
<dbReference type="InterPro" id="IPR025459">
    <property type="entry name" value="DUF4279"/>
</dbReference>
<keyword evidence="2" id="KW-1185">Reference proteome</keyword>
<dbReference type="AlphaFoldDB" id="A0A0F2THK3"/>
<comment type="caution">
    <text evidence="1">The sequence shown here is derived from an EMBL/GenBank/DDBJ whole genome shotgun (WGS) entry which is preliminary data.</text>
</comment>
<dbReference type="Pfam" id="PF14106">
    <property type="entry name" value="DUF4279"/>
    <property type="match status" value="1"/>
</dbReference>